<evidence type="ECO:0000313" key="2">
    <source>
        <dbReference type="Proteomes" id="UP000564784"/>
    </source>
</evidence>
<dbReference type="PANTHER" id="PTHR31649">
    <property type="entry name" value="AGAP009604-PA"/>
    <property type="match status" value="1"/>
</dbReference>
<dbReference type="PANTHER" id="PTHR31649:SF1">
    <property type="entry name" value="FARNESOIC ACID O-METHYL TRANSFERASE DOMAIN-CONTAINING PROTEIN"/>
    <property type="match status" value="1"/>
</dbReference>
<dbReference type="Pfam" id="PF11901">
    <property type="entry name" value="DM9"/>
    <property type="match status" value="1"/>
</dbReference>
<dbReference type="Proteomes" id="UP000564784">
    <property type="component" value="Unassembled WGS sequence"/>
</dbReference>
<dbReference type="AlphaFoldDB" id="A0A7K7J8Q9"/>
<gene>
    <name evidence="1" type="primary">Natt3</name>
    <name evidence="1" type="ORF">LOXCUR_R09257</name>
</gene>
<dbReference type="InterPro" id="IPR006616">
    <property type="entry name" value="DM9_repeat"/>
</dbReference>
<evidence type="ECO:0000313" key="1">
    <source>
        <dbReference type="EMBL" id="NWZ02422.1"/>
    </source>
</evidence>
<dbReference type="OrthoDB" id="1925699at2759"/>
<feature type="non-terminal residue" evidence="1">
    <location>
        <position position="1"/>
    </location>
</feature>
<proteinExistence type="predicted"/>
<name>A0A7K7J8Q9_LOXCU</name>
<dbReference type="SMART" id="SM00696">
    <property type="entry name" value="DM9"/>
    <property type="match status" value="1"/>
</dbReference>
<accession>A0A7K7J8Q9</accession>
<protein>
    <submittedName>
        <fullName evidence="1">NATT3 protein</fullName>
    </submittedName>
</protein>
<sequence length="141" mass="15185">SEFVCSTRDRGCNLGSFEPSRGSFCSFPWAGRELRSSDFQLLLNPGSFEALDWAAASFGSVPPGAVQPCPLTDIFVGRGPEGLGKVSREQQALFAAVEGEEVWYKWYEVLVVRQDPAGLSITDVSYEGSAAVESSEPAELA</sequence>
<comment type="caution">
    <text evidence="1">The sequence shown here is derived from an EMBL/GenBank/DDBJ whole genome shotgun (WGS) entry which is preliminary data.</text>
</comment>
<reference evidence="1 2" key="1">
    <citation type="submission" date="2019-09" db="EMBL/GenBank/DDBJ databases">
        <title>Bird 10,000 Genomes (B10K) Project - Family phase.</title>
        <authorList>
            <person name="Zhang G."/>
        </authorList>
    </citation>
    <scope>NUCLEOTIDE SEQUENCE [LARGE SCALE GENOMIC DNA]</scope>
    <source>
        <strain evidence="1">OUT-0011</strain>
        <tissue evidence="1">Muscle</tissue>
    </source>
</reference>
<keyword evidence="2" id="KW-1185">Reference proteome</keyword>
<dbReference type="EMBL" id="VZSM01006342">
    <property type="protein sequence ID" value="NWZ02422.1"/>
    <property type="molecule type" value="Genomic_DNA"/>
</dbReference>
<feature type="non-terminal residue" evidence="1">
    <location>
        <position position="141"/>
    </location>
</feature>
<organism evidence="1 2">
    <name type="scientific">Loxia curvirostra</name>
    <name type="common">Red crossbill</name>
    <dbReference type="NCBI Taxonomy" id="64802"/>
    <lineage>
        <taxon>Eukaryota</taxon>
        <taxon>Metazoa</taxon>
        <taxon>Chordata</taxon>
        <taxon>Craniata</taxon>
        <taxon>Vertebrata</taxon>
        <taxon>Euteleostomi</taxon>
        <taxon>Archelosauria</taxon>
        <taxon>Archosauria</taxon>
        <taxon>Dinosauria</taxon>
        <taxon>Saurischia</taxon>
        <taxon>Theropoda</taxon>
        <taxon>Coelurosauria</taxon>
        <taxon>Aves</taxon>
        <taxon>Neognathae</taxon>
        <taxon>Neoaves</taxon>
        <taxon>Telluraves</taxon>
        <taxon>Australaves</taxon>
        <taxon>Passeriformes</taxon>
        <taxon>Passeroidea</taxon>
        <taxon>Fringillidae</taxon>
        <taxon>Carduelinae</taxon>
        <taxon>Loxia</taxon>
    </lineage>
</organism>